<accession>A0ABV4JWW9</accession>
<dbReference type="EC" id="1.6.5.9" evidence="2"/>
<name>A0ABV4JWW9_9BACT</name>
<dbReference type="RefSeq" id="WP_371384774.1">
    <property type="nucleotide sequence ID" value="NZ_JBGLYH010000001.1"/>
</dbReference>
<dbReference type="EMBL" id="JBGLYH010000001">
    <property type="protein sequence ID" value="MEZ7195219.1"/>
    <property type="molecule type" value="Genomic_DNA"/>
</dbReference>
<keyword evidence="2" id="KW-0560">Oxidoreductase</keyword>
<proteinExistence type="predicted"/>
<gene>
    <name evidence="2" type="ORF">AB6M95_00525</name>
</gene>
<dbReference type="InterPro" id="IPR037232">
    <property type="entry name" value="NADH_quin_OxRdtase_su_C/D-like"/>
</dbReference>
<dbReference type="Pfam" id="PF00329">
    <property type="entry name" value="Complex1_30kDa"/>
    <property type="match status" value="1"/>
</dbReference>
<protein>
    <submittedName>
        <fullName evidence="2">NADH-quinone oxidoreductase subunit C</fullName>
        <ecNumber evidence="2">1.6.5.9</ecNumber>
    </submittedName>
</protein>
<sequence length="179" mass="20021">MTTNKQRASFNDILTGMDIAITSDSNGNQFGWTYVTSAQALRQASLSLANNGARLCTITAFNEDKFAEGSDMELVYNFDLDGAVLSLCIRLTPEACTIPSIVDHFPNADWHEREFAELFDIELTGREKPERLFLDPCIDTGIFHRLIPLSSMMNGATTKQLWETIFAETAMPDWAKEAK</sequence>
<feature type="domain" description="NADH:ubiquinone oxidoreductase 30kDa subunit" evidence="1">
    <location>
        <begin position="38"/>
        <end position="138"/>
    </location>
</feature>
<reference evidence="2 3" key="1">
    <citation type="submission" date="2024-08" db="EMBL/GenBank/DDBJ databases">
        <title>Sulfate-reducing bacteria isolated from formation water of the oil field in Kazakhstan and description of Pseudodesulfovibrio sp.</title>
        <authorList>
            <person name="Bidzhieva S.K."/>
            <person name="Tourova T.P."/>
            <person name="Grouzdev D.S."/>
            <person name="Beletsky A.V."/>
            <person name="Sokolova D.S."/>
            <person name="Samigullina S.R."/>
            <person name="Poltaraus A.B."/>
            <person name="Avtukh A.N."/>
            <person name="Tereshina V.M."/>
            <person name="Zhaparov N.S."/>
            <person name="Mardanov A.V."/>
            <person name="Nazina T.N."/>
        </authorList>
    </citation>
    <scope>NUCLEOTIDE SEQUENCE [LARGE SCALE GENOMIC DNA]</scope>
    <source>
        <strain evidence="2 3">9FUS</strain>
    </source>
</reference>
<dbReference type="InterPro" id="IPR001268">
    <property type="entry name" value="NADH_UbQ_OxRdtase_30kDa_su"/>
</dbReference>
<dbReference type="Proteomes" id="UP001568698">
    <property type="component" value="Unassembled WGS sequence"/>
</dbReference>
<dbReference type="Gene3D" id="3.30.460.80">
    <property type="entry name" value="NADH:ubiquinone oxidoreductase, 30kDa subunit"/>
    <property type="match status" value="1"/>
</dbReference>
<organism evidence="2 3">
    <name type="scientific">Pseudodesulfovibrio karagichevae</name>
    <dbReference type="NCBI Taxonomy" id="3239305"/>
    <lineage>
        <taxon>Bacteria</taxon>
        <taxon>Pseudomonadati</taxon>
        <taxon>Thermodesulfobacteriota</taxon>
        <taxon>Desulfovibrionia</taxon>
        <taxon>Desulfovibrionales</taxon>
        <taxon>Desulfovibrionaceae</taxon>
    </lineage>
</organism>
<keyword evidence="3" id="KW-1185">Reference proteome</keyword>
<evidence type="ECO:0000313" key="2">
    <source>
        <dbReference type="EMBL" id="MEZ7195219.1"/>
    </source>
</evidence>
<evidence type="ECO:0000259" key="1">
    <source>
        <dbReference type="Pfam" id="PF00329"/>
    </source>
</evidence>
<evidence type="ECO:0000313" key="3">
    <source>
        <dbReference type="Proteomes" id="UP001568698"/>
    </source>
</evidence>
<dbReference type="GO" id="GO:0050136">
    <property type="term" value="F:NADH dehydrogenase (quinone) (non-electrogenic) activity"/>
    <property type="evidence" value="ECO:0007669"/>
    <property type="project" value="UniProtKB-EC"/>
</dbReference>
<comment type="caution">
    <text evidence="2">The sequence shown here is derived from an EMBL/GenBank/DDBJ whole genome shotgun (WGS) entry which is preliminary data.</text>
</comment>
<dbReference type="SUPFAM" id="SSF143243">
    <property type="entry name" value="Nqo5-like"/>
    <property type="match status" value="1"/>
</dbReference>